<dbReference type="AlphaFoldDB" id="A0A934Q5Y3"/>
<dbReference type="EMBL" id="JAEHOH010000006">
    <property type="protein sequence ID" value="MBK0418268.1"/>
    <property type="molecule type" value="Genomic_DNA"/>
</dbReference>
<dbReference type="Gene3D" id="3.40.80.10">
    <property type="entry name" value="Peptidoglycan recognition protein-like"/>
    <property type="match status" value="1"/>
</dbReference>
<feature type="domain" description="N-acetylmuramoyl-L-alanine amidase" evidence="5">
    <location>
        <begin position="12"/>
        <end position="142"/>
    </location>
</feature>
<dbReference type="PANTHER" id="PTHR30417">
    <property type="entry name" value="N-ACETYLMURAMOYL-L-ALANINE AMIDASE AMID"/>
    <property type="match status" value="1"/>
</dbReference>
<dbReference type="InterPro" id="IPR036505">
    <property type="entry name" value="Amidase/PGRP_sf"/>
</dbReference>
<keyword evidence="7" id="KW-1185">Reference proteome</keyword>
<gene>
    <name evidence="6" type="ORF">JD276_04385</name>
</gene>
<keyword evidence="3" id="KW-0378">Hydrolase</keyword>
<organism evidence="6 7">
    <name type="scientific">Leucobacter chromiisoli</name>
    <dbReference type="NCBI Taxonomy" id="2796471"/>
    <lineage>
        <taxon>Bacteria</taxon>
        <taxon>Bacillati</taxon>
        <taxon>Actinomycetota</taxon>
        <taxon>Actinomycetes</taxon>
        <taxon>Micrococcales</taxon>
        <taxon>Microbacteriaceae</taxon>
        <taxon>Leucobacter</taxon>
    </lineage>
</organism>
<dbReference type="PANTHER" id="PTHR30417:SF1">
    <property type="entry name" value="N-ACETYLMURAMOYL-L-ALANINE AMIDASE AMID"/>
    <property type="match status" value="1"/>
</dbReference>
<evidence type="ECO:0000256" key="4">
    <source>
        <dbReference type="ARBA" id="ARBA00023316"/>
    </source>
</evidence>
<evidence type="ECO:0000256" key="3">
    <source>
        <dbReference type="ARBA" id="ARBA00022801"/>
    </source>
</evidence>
<dbReference type="SUPFAM" id="SSF55846">
    <property type="entry name" value="N-acetylmuramoyl-L-alanine amidase-like"/>
    <property type="match status" value="1"/>
</dbReference>
<reference evidence="6" key="1">
    <citation type="submission" date="2020-12" db="EMBL/GenBank/DDBJ databases">
        <title>Leucobacter sp. CAS1, isolated from Chromium sludge.</title>
        <authorList>
            <person name="Xu Z."/>
        </authorList>
    </citation>
    <scope>NUCLEOTIDE SEQUENCE</scope>
    <source>
        <strain evidence="6">CSA1</strain>
    </source>
</reference>
<keyword evidence="4" id="KW-0961">Cell wall biogenesis/degradation</keyword>
<name>A0A934Q5Y3_9MICO</name>
<dbReference type="InterPro" id="IPR051206">
    <property type="entry name" value="NAMLAA_amidase_2"/>
</dbReference>
<dbReference type="Proteomes" id="UP000608530">
    <property type="component" value="Unassembled WGS sequence"/>
</dbReference>
<comment type="caution">
    <text evidence="6">The sequence shown here is derived from an EMBL/GenBank/DDBJ whole genome shotgun (WGS) entry which is preliminary data.</text>
</comment>
<dbReference type="GO" id="GO:0009254">
    <property type="term" value="P:peptidoglycan turnover"/>
    <property type="evidence" value="ECO:0007669"/>
    <property type="project" value="TreeGrafter"/>
</dbReference>
<evidence type="ECO:0000313" key="6">
    <source>
        <dbReference type="EMBL" id="MBK0418268.1"/>
    </source>
</evidence>
<dbReference type="GO" id="GO:0009253">
    <property type="term" value="P:peptidoglycan catabolic process"/>
    <property type="evidence" value="ECO:0007669"/>
    <property type="project" value="InterPro"/>
</dbReference>
<comment type="catalytic activity">
    <reaction evidence="1">
        <text>Hydrolyzes the link between N-acetylmuramoyl residues and L-amino acid residues in certain cell-wall glycopeptides.</text>
        <dbReference type="EC" id="3.5.1.28"/>
    </reaction>
</comment>
<accession>A0A934Q5Y3</accession>
<evidence type="ECO:0000256" key="2">
    <source>
        <dbReference type="ARBA" id="ARBA00011901"/>
    </source>
</evidence>
<proteinExistence type="predicted"/>
<sequence length="252" mass="27499">MGFSALASRAVANHGKYSPRQGTAVRYLIVHHWAGTSGGDARLVNPFEAVSASYILYSDGSLVGQVPEEYRPWTSGSWDADAPAVTVETQNSGGAPDWPVSDAALERIAQLAADLCRRYGWGRLDRSRVRGHREFYATACPGPYLWARLDYIVQRGNQILAGSPSTTPQEDDMTPEQAKQLKAVYDATFTTSETSRGTIRGVLGMLKIVYDAIFKSTKTSAGTPGGLLPSMKVMLDQQAEILSRLDKLEPRE</sequence>
<dbReference type="EC" id="3.5.1.28" evidence="2"/>
<dbReference type="GO" id="GO:0008745">
    <property type="term" value="F:N-acetylmuramoyl-L-alanine amidase activity"/>
    <property type="evidence" value="ECO:0007669"/>
    <property type="project" value="UniProtKB-EC"/>
</dbReference>
<dbReference type="Pfam" id="PF01510">
    <property type="entry name" value="Amidase_2"/>
    <property type="match status" value="1"/>
</dbReference>
<dbReference type="RefSeq" id="WP_200114295.1">
    <property type="nucleotide sequence ID" value="NZ_JAEHOH010000006.1"/>
</dbReference>
<dbReference type="InterPro" id="IPR002502">
    <property type="entry name" value="Amidase_domain"/>
</dbReference>
<protein>
    <recommendedName>
        <fullName evidence="2">N-acetylmuramoyl-L-alanine amidase</fullName>
        <ecNumber evidence="2">3.5.1.28</ecNumber>
    </recommendedName>
</protein>
<evidence type="ECO:0000259" key="5">
    <source>
        <dbReference type="SMART" id="SM00644"/>
    </source>
</evidence>
<evidence type="ECO:0000256" key="1">
    <source>
        <dbReference type="ARBA" id="ARBA00001561"/>
    </source>
</evidence>
<evidence type="ECO:0000313" key="7">
    <source>
        <dbReference type="Proteomes" id="UP000608530"/>
    </source>
</evidence>
<dbReference type="GO" id="GO:0071555">
    <property type="term" value="P:cell wall organization"/>
    <property type="evidence" value="ECO:0007669"/>
    <property type="project" value="UniProtKB-KW"/>
</dbReference>
<dbReference type="SMART" id="SM00644">
    <property type="entry name" value="Ami_2"/>
    <property type="match status" value="1"/>
</dbReference>